<sequence length="213" mass="22567">MVIDEAALRAAITDALLRSAGLPTLADVEKMLSKAEKSTTVTIVVDGSKYGKAGADLVEKLVGKYESVEVKVSEKTSWPSDLPPPLIVVGGGLGGRLLFYGAPADVLSPMFMLAVAASCGAWRPSSCSGLEGARGRARLYVVPGLPCARAIYNSLHVLYCSRAAELEIVNVEGYYAMGKELPVKQVPTFVSPSGKRHTATPRSPAEVLSWWSS</sequence>
<evidence type="ECO:0000313" key="1">
    <source>
        <dbReference type="EMBL" id="BES80545.1"/>
    </source>
</evidence>
<gene>
    <name evidence="1" type="ORF">PABY_01120</name>
</gene>
<dbReference type="Proteomes" id="UP001341135">
    <property type="component" value="Chromosome"/>
</dbReference>
<keyword evidence="2" id="KW-1185">Reference proteome</keyword>
<dbReference type="GeneID" id="89288133"/>
<organism evidence="1 2">
    <name type="scientific">Pyrodictium abyssi</name>
    <dbReference type="NCBI Taxonomy" id="54256"/>
    <lineage>
        <taxon>Archaea</taxon>
        <taxon>Thermoproteota</taxon>
        <taxon>Thermoprotei</taxon>
        <taxon>Desulfurococcales</taxon>
        <taxon>Pyrodictiaceae</taxon>
        <taxon>Pyrodictium</taxon>
    </lineage>
</organism>
<dbReference type="EMBL" id="AP028907">
    <property type="protein sequence ID" value="BES80545.1"/>
    <property type="molecule type" value="Genomic_DNA"/>
</dbReference>
<name>A0ABN6ZQ42_9CREN</name>
<dbReference type="RefSeq" id="WP_338250879.1">
    <property type="nucleotide sequence ID" value="NZ_AP028907.1"/>
</dbReference>
<accession>A0ABN6ZQ42</accession>
<evidence type="ECO:0000313" key="2">
    <source>
        <dbReference type="Proteomes" id="UP001341135"/>
    </source>
</evidence>
<protein>
    <submittedName>
        <fullName evidence="1">Uncharacterized protein</fullName>
    </submittedName>
</protein>
<proteinExistence type="predicted"/>
<reference evidence="1 2" key="1">
    <citation type="submission" date="2023-09" db="EMBL/GenBank/DDBJ databases">
        <title>Pyrofollis japonicus gen. nov. sp. nov., a novel member of the family Pyrodictiaceae isolated from the Iheya North hydrothermal field.</title>
        <authorList>
            <person name="Miyazaki U."/>
            <person name="Sanari M."/>
            <person name="Tame A."/>
            <person name="Kitajima M."/>
            <person name="Okamoto A."/>
            <person name="Sawayama S."/>
            <person name="Miyazaki J."/>
            <person name="Takai K."/>
            <person name="Nakagawa S."/>
        </authorList>
    </citation>
    <scope>NUCLEOTIDE SEQUENCE [LARGE SCALE GENOMIC DNA]</scope>
    <source>
        <strain evidence="1 2">AV2</strain>
    </source>
</reference>